<proteinExistence type="predicted"/>
<accession>A0A161K3Z9</accession>
<dbReference type="InterPro" id="IPR041657">
    <property type="entry name" value="HTH_17"/>
</dbReference>
<dbReference type="AlphaFoldDB" id="A0A161K3Z9"/>
<dbReference type="EMBL" id="LN890657">
    <property type="protein sequence ID" value="CUS06447.1"/>
    <property type="molecule type" value="Genomic_DNA"/>
</dbReference>
<dbReference type="KEGG" id="pbf:CFX0092_P0047"/>
<name>A0A161K3Z9_9CHLR</name>
<gene>
    <name evidence="2" type="ORF">CFX0092_P0047</name>
</gene>
<protein>
    <recommendedName>
        <fullName evidence="1">Helix-turn-helix domain-containing protein</fullName>
    </recommendedName>
</protein>
<evidence type="ECO:0000313" key="2">
    <source>
        <dbReference type="EMBL" id="CUS06447.1"/>
    </source>
</evidence>
<dbReference type="SUPFAM" id="SSF46955">
    <property type="entry name" value="Putative DNA-binding domain"/>
    <property type="match status" value="1"/>
</dbReference>
<geneLocation type="plasmid" evidence="2 3">
    <name>III</name>
</geneLocation>
<dbReference type="OrthoDB" id="157027at2"/>
<dbReference type="InterPro" id="IPR009061">
    <property type="entry name" value="DNA-bd_dom_put_sf"/>
</dbReference>
<dbReference type="RefSeq" id="WP_157913399.1">
    <property type="nucleotide sequence ID" value="NZ_LN890657.1"/>
</dbReference>
<keyword evidence="3" id="KW-1185">Reference proteome</keyword>
<dbReference type="Proteomes" id="UP000215027">
    <property type="component" value="Plasmid III"/>
</dbReference>
<evidence type="ECO:0000313" key="3">
    <source>
        <dbReference type="Proteomes" id="UP000215027"/>
    </source>
</evidence>
<keyword evidence="2" id="KW-0614">Plasmid</keyword>
<evidence type="ECO:0000259" key="1">
    <source>
        <dbReference type="Pfam" id="PF12728"/>
    </source>
</evidence>
<organism evidence="2 3">
    <name type="scientific">Candidatus Promineifilum breve</name>
    <dbReference type="NCBI Taxonomy" id="1806508"/>
    <lineage>
        <taxon>Bacteria</taxon>
        <taxon>Bacillati</taxon>
        <taxon>Chloroflexota</taxon>
        <taxon>Ardenticatenia</taxon>
        <taxon>Candidatus Promineifilales</taxon>
        <taxon>Candidatus Promineifilaceae</taxon>
        <taxon>Candidatus Promineifilum</taxon>
    </lineage>
</organism>
<feature type="domain" description="Helix-turn-helix" evidence="1">
    <location>
        <begin position="5"/>
        <end position="50"/>
    </location>
</feature>
<dbReference type="Pfam" id="PF12728">
    <property type="entry name" value="HTH_17"/>
    <property type="match status" value="1"/>
</dbReference>
<sequence length="69" mass="7658">MKKKYLTIKELANAIGVAPATVTKWIRDGKVIAYQVGPYELSPYRIPASEAERVIREYGPPVESKPTPA</sequence>
<reference evidence="2" key="1">
    <citation type="submission" date="2016-01" db="EMBL/GenBank/DDBJ databases">
        <authorList>
            <person name="Mcilroy J.S."/>
            <person name="Karst M S."/>
            <person name="Albertsen M."/>
        </authorList>
    </citation>
    <scope>NUCLEOTIDE SEQUENCE</scope>
    <source>
        <strain evidence="2">Cfx-K</strain>
        <plasmid evidence="2">III</plasmid>
    </source>
</reference>